<protein>
    <submittedName>
        <fullName evidence="1">Uncharacterized protein</fullName>
    </submittedName>
</protein>
<dbReference type="AlphaFoldDB" id="A0AAN9AQM0"/>
<sequence>MRHRLPKKQPQTSLQEMFMRQSMKTQQAYPMPQLHSPLVLQIPLWIIPIPPTLVLVWQSPRTPCLMITFTLLPLVLKQQLPQ</sequence>
<reference evidence="1 2" key="1">
    <citation type="submission" date="2024-02" db="EMBL/GenBank/DDBJ databases">
        <title>Chromosome-scale genome assembly of the rough periwinkle Littorina saxatilis.</title>
        <authorList>
            <person name="De Jode A."/>
            <person name="Faria R."/>
            <person name="Formenti G."/>
            <person name="Sims Y."/>
            <person name="Smith T.P."/>
            <person name="Tracey A."/>
            <person name="Wood J.M.D."/>
            <person name="Zagrodzka Z.B."/>
            <person name="Johannesson K."/>
            <person name="Butlin R.K."/>
            <person name="Leder E.H."/>
        </authorList>
    </citation>
    <scope>NUCLEOTIDE SEQUENCE [LARGE SCALE GENOMIC DNA]</scope>
    <source>
        <strain evidence="1">Snail1</strain>
        <tissue evidence="1">Muscle</tissue>
    </source>
</reference>
<proteinExistence type="predicted"/>
<evidence type="ECO:0000313" key="1">
    <source>
        <dbReference type="EMBL" id="KAK7091286.1"/>
    </source>
</evidence>
<accession>A0AAN9AQM0</accession>
<dbReference type="EMBL" id="JBAMIC010000022">
    <property type="protein sequence ID" value="KAK7091286.1"/>
    <property type="molecule type" value="Genomic_DNA"/>
</dbReference>
<name>A0AAN9AQM0_9CAEN</name>
<dbReference type="Proteomes" id="UP001374579">
    <property type="component" value="Unassembled WGS sequence"/>
</dbReference>
<organism evidence="1 2">
    <name type="scientific">Littorina saxatilis</name>
    <dbReference type="NCBI Taxonomy" id="31220"/>
    <lineage>
        <taxon>Eukaryota</taxon>
        <taxon>Metazoa</taxon>
        <taxon>Spiralia</taxon>
        <taxon>Lophotrochozoa</taxon>
        <taxon>Mollusca</taxon>
        <taxon>Gastropoda</taxon>
        <taxon>Caenogastropoda</taxon>
        <taxon>Littorinimorpha</taxon>
        <taxon>Littorinoidea</taxon>
        <taxon>Littorinidae</taxon>
        <taxon>Littorina</taxon>
    </lineage>
</organism>
<comment type="caution">
    <text evidence="1">The sequence shown here is derived from an EMBL/GenBank/DDBJ whole genome shotgun (WGS) entry which is preliminary data.</text>
</comment>
<gene>
    <name evidence="1" type="ORF">V1264_008990</name>
</gene>
<keyword evidence="2" id="KW-1185">Reference proteome</keyword>
<evidence type="ECO:0000313" key="2">
    <source>
        <dbReference type="Proteomes" id="UP001374579"/>
    </source>
</evidence>